<name>A0AAP0KSU6_9MAGN</name>
<gene>
    <name evidence="2" type="ORF">Scep_004650</name>
</gene>
<feature type="region of interest" description="Disordered" evidence="1">
    <location>
        <begin position="1"/>
        <end position="70"/>
    </location>
</feature>
<sequence length="142" mass="15029">MAESADAEDDDGGSARQRERERRLRGTSPPARSAMIARSSSRGRDSGVRCDETAAEAGNTRGAENGGSATTVNGAVARYRPVGCAISTKSRRCDGAIVEIVVNRVGPMASESRLLFICDMSSYPDAVDISQLNVRWGHLSGP</sequence>
<protein>
    <submittedName>
        <fullName evidence="2">Uncharacterized protein</fullName>
    </submittedName>
</protein>
<accession>A0AAP0KSU6</accession>
<dbReference type="AlphaFoldDB" id="A0AAP0KSU6"/>
<feature type="compositionally biased region" description="Low complexity" evidence="1">
    <location>
        <begin position="28"/>
        <end position="40"/>
    </location>
</feature>
<evidence type="ECO:0000313" key="2">
    <source>
        <dbReference type="EMBL" id="KAK9158076.1"/>
    </source>
</evidence>
<proteinExistence type="predicted"/>
<reference evidence="2 3" key="1">
    <citation type="submission" date="2024-01" db="EMBL/GenBank/DDBJ databases">
        <title>Genome assemblies of Stephania.</title>
        <authorList>
            <person name="Yang L."/>
        </authorList>
    </citation>
    <scope>NUCLEOTIDE SEQUENCE [LARGE SCALE GENOMIC DNA]</scope>
    <source>
        <strain evidence="2">JXDWG</strain>
        <tissue evidence="2">Leaf</tissue>
    </source>
</reference>
<evidence type="ECO:0000313" key="3">
    <source>
        <dbReference type="Proteomes" id="UP001419268"/>
    </source>
</evidence>
<keyword evidence="3" id="KW-1185">Reference proteome</keyword>
<comment type="caution">
    <text evidence="2">The sequence shown here is derived from an EMBL/GenBank/DDBJ whole genome shotgun (WGS) entry which is preliminary data.</text>
</comment>
<feature type="compositionally biased region" description="Acidic residues" evidence="1">
    <location>
        <begin position="1"/>
        <end position="12"/>
    </location>
</feature>
<organism evidence="2 3">
    <name type="scientific">Stephania cephalantha</name>
    <dbReference type="NCBI Taxonomy" id="152367"/>
    <lineage>
        <taxon>Eukaryota</taxon>
        <taxon>Viridiplantae</taxon>
        <taxon>Streptophyta</taxon>
        <taxon>Embryophyta</taxon>
        <taxon>Tracheophyta</taxon>
        <taxon>Spermatophyta</taxon>
        <taxon>Magnoliopsida</taxon>
        <taxon>Ranunculales</taxon>
        <taxon>Menispermaceae</taxon>
        <taxon>Menispermoideae</taxon>
        <taxon>Cissampelideae</taxon>
        <taxon>Stephania</taxon>
    </lineage>
</organism>
<feature type="compositionally biased region" description="Basic and acidic residues" evidence="1">
    <location>
        <begin position="42"/>
        <end position="52"/>
    </location>
</feature>
<dbReference type="Proteomes" id="UP001419268">
    <property type="component" value="Unassembled WGS sequence"/>
</dbReference>
<dbReference type="EMBL" id="JBBNAG010000002">
    <property type="protein sequence ID" value="KAK9158076.1"/>
    <property type="molecule type" value="Genomic_DNA"/>
</dbReference>
<evidence type="ECO:0000256" key="1">
    <source>
        <dbReference type="SAM" id="MobiDB-lite"/>
    </source>
</evidence>